<evidence type="ECO:0000256" key="1">
    <source>
        <dbReference type="ARBA" id="ARBA00022842"/>
    </source>
</evidence>
<protein>
    <recommendedName>
        <fullName evidence="2">MobA-like NTP transferase domain-containing protein</fullName>
    </recommendedName>
</protein>
<proteinExistence type="predicted"/>
<dbReference type="PANTHER" id="PTHR43777">
    <property type="entry name" value="MOLYBDENUM COFACTOR CYTIDYLYLTRANSFERASE"/>
    <property type="match status" value="1"/>
</dbReference>
<dbReference type="PANTHER" id="PTHR43777:SF1">
    <property type="entry name" value="MOLYBDENUM COFACTOR CYTIDYLYLTRANSFERASE"/>
    <property type="match status" value="1"/>
</dbReference>
<sequence>MTGGAPLDGWAALVLAGGAGRRFGGGKLSADLAGVPVIRRVTDRARSAGFADVVVVTGADEAAVRAALEGAACRIIAAADWAEGMAATLRMGIAALAPGMQGVCVFLGDMPSVPEGICTNLAQAALDNGYAARPRHDGKPGHPVAFTRAAFADLQALTGDEGAAALFRAHPERVDYCDTDDAGVLLDIDTPDDLARIAAACAA</sequence>
<dbReference type="CDD" id="cd04182">
    <property type="entry name" value="GT_2_like_f"/>
    <property type="match status" value="1"/>
</dbReference>
<dbReference type="EMBL" id="CP016033">
    <property type="protein sequence ID" value="ANK13274.1"/>
    <property type="molecule type" value="Genomic_DNA"/>
</dbReference>
<evidence type="ECO:0000259" key="2">
    <source>
        <dbReference type="Pfam" id="PF12804"/>
    </source>
</evidence>
<evidence type="ECO:0000313" key="4">
    <source>
        <dbReference type="Proteomes" id="UP000078263"/>
    </source>
</evidence>
<evidence type="ECO:0000313" key="3">
    <source>
        <dbReference type="EMBL" id="ANK13274.1"/>
    </source>
</evidence>
<organism evidence="3 4">
    <name type="scientific">Erythrobacter neustonensis</name>
    <dbReference type="NCBI Taxonomy" id="1112"/>
    <lineage>
        <taxon>Bacteria</taxon>
        <taxon>Pseudomonadati</taxon>
        <taxon>Pseudomonadota</taxon>
        <taxon>Alphaproteobacteria</taxon>
        <taxon>Sphingomonadales</taxon>
        <taxon>Erythrobacteraceae</taxon>
        <taxon>Erythrobacter/Porphyrobacter group</taxon>
        <taxon>Erythrobacter</taxon>
    </lineage>
</organism>
<dbReference type="InterPro" id="IPR029044">
    <property type="entry name" value="Nucleotide-diphossugar_trans"/>
</dbReference>
<dbReference type="Gene3D" id="3.90.550.10">
    <property type="entry name" value="Spore Coat Polysaccharide Biosynthesis Protein SpsA, Chain A"/>
    <property type="match status" value="1"/>
</dbReference>
<dbReference type="InterPro" id="IPR025877">
    <property type="entry name" value="MobA-like_NTP_Trfase"/>
</dbReference>
<name>A0A192D671_9SPHN</name>
<dbReference type="GO" id="GO:0016779">
    <property type="term" value="F:nucleotidyltransferase activity"/>
    <property type="evidence" value="ECO:0007669"/>
    <property type="project" value="UniProtKB-ARBA"/>
</dbReference>
<dbReference type="AlphaFoldDB" id="A0A192D671"/>
<dbReference type="Pfam" id="PF12804">
    <property type="entry name" value="NTP_transf_3"/>
    <property type="match status" value="1"/>
</dbReference>
<dbReference type="STRING" id="1112.A9D12_10355"/>
<keyword evidence="4" id="KW-1185">Reference proteome</keyword>
<dbReference type="Proteomes" id="UP000078263">
    <property type="component" value="Chromosome"/>
</dbReference>
<dbReference type="RefSeq" id="WP_068351539.1">
    <property type="nucleotide sequence ID" value="NZ_CP016033.1"/>
</dbReference>
<keyword evidence="1" id="KW-0460">Magnesium</keyword>
<accession>A0A192D671</accession>
<feature type="domain" description="MobA-like NTP transferase" evidence="2">
    <location>
        <begin position="12"/>
        <end position="172"/>
    </location>
</feature>
<reference evidence="3 4" key="1">
    <citation type="submission" date="2016-05" db="EMBL/GenBank/DDBJ databases">
        <title>Compelete Genome Sequence of Bacteriochlorophyll-Synthesizing Bacterium Porphyrobacter neustonensis DSM 9434.</title>
        <authorList>
            <person name="Shi X.-L."/>
            <person name="Wu Y.-H."/>
            <person name="Cheng H."/>
            <person name="Xu L."/>
            <person name="Zhang X.-Q."/>
            <person name="Wang C.-S."/>
            <person name="Xu X.-W."/>
        </authorList>
    </citation>
    <scope>NUCLEOTIDE SEQUENCE [LARGE SCALE GENOMIC DNA]</scope>
    <source>
        <strain evidence="3 4">DSM 9434</strain>
    </source>
</reference>
<gene>
    <name evidence="3" type="ORF">A9D12_10355</name>
</gene>
<dbReference type="KEGG" id="pns:A9D12_10355"/>
<dbReference type="SUPFAM" id="SSF53448">
    <property type="entry name" value="Nucleotide-diphospho-sugar transferases"/>
    <property type="match status" value="1"/>
</dbReference>